<organism evidence="3 4">
    <name type="scientific">Massilia forsythiae</name>
    <dbReference type="NCBI Taxonomy" id="2728020"/>
    <lineage>
        <taxon>Bacteria</taxon>
        <taxon>Pseudomonadati</taxon>
        <taxon>Pseudomonadota</taxon>
        <taxon>Betaproteobacteria</taxon>
        <taxon>Burkholderiales</taxon>
        <taxon>Oxalobacteraceae</taxon>
        <taxon>Telluria group</taxon>
        <taxon>Massilia</taxon>
    </lineage>
</organism>
<dbReference type="KEGG" id="mfy:HH212_16815"/>
<dbReference type="InterPro" id="IPR035919">
    <property type="entry name" value="EAL_sf"/>
</dbReference>
<keyword evidence="4" id="KW-1185">Reference proteome</keyword>
<dbReference type="InterPro" id="IPR052340">
    <property type="entry name" value="RNase_Y/CdgJ"/>
</dbReference>
<evidence type="ECO:0000313" key="4">
    <source>
        <dbReference type="Proteomes" id="UP000502415"/>
    </source>
</evidence>
<dbReference type="Pfam" id="PF08668">
    <property type="entry name" value="HDOD"/>
    <property type="match status" value="1"/>
</dbReference>
<dbReference type="InterPro" id="IPR001633">
    <property type="entry name" value="EAL_dom"/>
</dbReference>
<evidence type="ECO:0000313" key="3">
    <source>
        <dbReference type="EMBL" id="QJE01490.1"/>
    </source>
</evidence>
<gene>
    <name evidence="3" type="ORF">HH212_16815</name>
</gene>
<name>A0A7Z2VZ14_9BURK</name>
<dbReference type="Gene3D" id="1.10.3210.10">
    <property type="entry name" value="Hypothetical protein af1432"/>
    <property type="match status" value="1"/>
</dbReference>
<dbReference type="SUPFAM" id="SSF109604">
    <property type="entry name" value="HD-domain/PDEase-like"/>
    <property type="match status" value="1"/>
</dbReference>
<dbReference type="Gene3D" id="3.20.20.450">
    <property type="entry name" value="EAL domain"/>
    <property type="match status" value="1"/>
</dbReference>
<feature type="domain" description="EAL" evidence="1">
    <location>
        <begin position="1"/>
        <end position="218"/>
    </location>
</feature>
<reference evidence="3 4" key="1">
    <citation type="submission" date="2020-04" db="EMBL/GenBank/DDBJ databases">
        <title>Genome sequencing of novel species.</title>
        <authorList>
            <person name="Heo J."/>
            <person name="Kim S.-J."/>
            <person name="Kim J.-S."/>
            <person name="Hong S.-B."/>
            <person name="Kwon S.-W."/>
        </authorList>
    </citation>
    <scope>NUCLEOTIDE SEQUENCE [LARGE SCALE GENOMIC DNA]</scope>
    <source>
        <strain evidence="3 4">GN2-R2</strain>
    </source>
</reference>
<dbReference type="SUPFAM" id="SSF141868">
    <property type="entry name" value="EAL domain-like"/>
    <property type="match status" value="1"/>
</dbReference>
<dbReference type="PANTHER" id="PTHR33525">
    <property type="match status" value="1"/>
</dbReference>
<evidence type="ECO:0000259" key="1">
    <source>
        <dbReference type="PROSITE" id="PS50883"/>
    </source>
</evidence>
<dbReference type="EMBL" id="CP051685">
    <property type="protein sequence ID" value="QJE01490.1"/>
    <property type="molecule type" value="Genomic_DNA"/>
</dbReference>
<evidence type="ECO:0000259" key="2">
    <source>
        <dbReference type="PROSITE" id="PS51833"/>
    </source>
</evidence>
<dbReference type="Pfam" id="PF00563">
    <property type="entry name" value="EAL"/>
    <property type="match status" value="1"/>
</dbReference>
<dbReference type="PROSITE" id="PS51833">
    <property type="entry name" value="HDOD"/>
    <property type="match status" value="1"/>
</dbReference>
<proteinExistence type="predicted"/>
<dbReference type="SMART" id="SM00052">
    <property type="entry name" value="EAL"/>
    <property type="match status" value="1"/>
</dbReference>
<dbReference type="PROSITE" id="PS50883">
    <property type="entry name" value="EAL"/>
    <property type="match status" value="1"/>
</dbReference>
<dbReference type="InterPro" id="IPR014408">
    <property type="entry name" value="dGMP_Pdiesterase_EAL/HD-GYP"/>
</dbReference>
<dbReference type="PANTHER" id="PTHR33525:SF4">
    <property type="entry name" value="CYCLIC DI-GMP PHOSPHODIESTERASE CDGJ"/>
    <property type="match status" value="1"/>
</dbReference>
<accession>A0A7Z2VZ14</accession>
<dbReference type="CDD" id="cd01948">
    <property type="entry name" value="EAL"/>
    <property type="match status" value="1"/>
</dbReference>
<protein>
    <submittedName>
        <fullName evidence="3">EAL domain-containing protein</fullName>
    </submittedName>
</protein>
<feature type="domain" description="HDOD" evidence="2">
    <location>
        <begin position="212"/>
        <end position="401"/>
    </location>
</feature>
<dbReference type="InterPro" id="IPR013976">
    <property type="entry name" value="HDOD"/>
</dbReference>
<dbReference type="AlphaFoldDB" id="A0A7Z2VZ14"/>
<dbReference type="PIRSF" id="PIRSF003180">
    <property type="entry name" value="DiGMPpdiest_YuxH"/>
    <property type="match status" value="1"/>
</dbReference>
<sequence length="425" mass="46477">MHADATAVTSMPSDDFFLARQPILGRDQKLVAFELLFRAAAEHEDAQLTDYAAATAAVISHASQLGMKQVVGEQIAFVNVDEVVLKSDFVRFLPPDKVILEILETVQATPEVTARVRELKELGFRFALDDVIGHSEQVSKLMDLVDVIKIDLKGVSRAELIELAHSLRSPHQKLLAEKVETVEEFELCLELGFEYFQGYYFARPAILSGKKISPSEMVLLRLLDLINSNADNAAIEAVVKRDALLSLNLLRLVNSHLTGTGGGHIESVSQALAQLGRSQLQRWVQILLYSGPDGHVELNSPLLQMATTRGRLLELMALTLHPGDVEGANTAFTVGIMSLMDALFSVSMGELLGKVEVSPEVRAALLERGGKYGTMLRIAEQLEGVQCNRTLSQALAALGLSAKRLREIELAAFDWVRELSGADVG</sequence>
<dbReference type="Proteomes" id="UP000502415">
    <property type="component" value="Chromosome"/>
</dbReference>
<dbReference type="RefSeq" id="WP_170203514.1">
    <property type="nucleotide sequence ID" value="NZ_CP051685.1"/>
</dbReference>